<dbReference type="Proteomes" id="UP001222932">
    <property type="component" value="Unassembled WGS sequence"/>
</dbReference>
<evidence type="ECO:0000256" key="6">
    <source>
        <dbReference type="ARBA" id="ARBA00023204"/>
    </source>
</evidence>
<feature type="region of interest" description="Disordered" evidence="8">
    <location>
        <begin position="515"/>
        <end position="546"/>
    </location>
</feature>
<dbReference type="HAMAP" id="MF_03011">
    <property type="entry name" value="eIF3l"/>
    <property type="match status" value="1"/>
</dbReference>
<feature type="compositionally biased region" description="Low complexity" evidence="8">
    <location>
        <begin position="10"/>
        <end position="21"/>
    </location>
</feature>
<dbReference type="GO" id="GO:0003824">
    <property type="term" value="F:catalytic activity"/>
    <property type="evidence" value="ECO:0007669"/>
    <property type="project" value="InterPro"/>
</dbReference>
<evidence type="ECO:0000259" key="9">
    <source>
        <dbReference type="PROSITE" id="PS50250"/>
    </source>
</evidence>
<feature type="compositionally biased region" description="Basic and acidic residues" evidence="8">
    <location>
        <begin position="1131"/>
        <end position="1147"/>
    </location>
</feature>
<evidence type="ECO:0000313" key="11">
    <source>
        <dbReference type="Proteomes" id="UP001222932"/>
    </source>
</evidence>
<feature type="compositionally biased region" description="Polar residues" evidence="8">
    <location>
        <begin position="379"/>
        <end position="390"/>
    </location>
</feature>
<dbReference type="SUPFAM" id="SSF48150">
    <property type="entry name" value="DNA-glycosylase"/>
    <property type="match status" value="1"/>
</dbReference>
<feature type="compositionally biased region" description="Low complexity" evidence="8">
    <location>
        <begin position="74"/>
        <end position="83"/>
    </location>
</feature>
<reference evidence="10" key="2">
    <citation type="submission" date="2023-06" db="EMBL/GenBank/DDBJ databases">
        <authorList>
            <person name="Kobayashi Y."/>
            <person name="Kayamori A."/>
            <person name="Aoki K."/>
            <person name="Shiwa Y."/>
            <person name="Fujita N."/>
            <person name="Sugita T."/>
            <person name="Iwasaki W."/>
            <person name="Tanaka N."/>
            <person name="Takashima M."/>
        </authorList>
    </citation>
    <scope>NUCLEOTIDE SEQUENCE</scope>
    <source>
        <strain evidence="10">HIS016</strain>
    </source>
</reference>
<feature type="region of interest" description="Disordered" evidence="8">
    <location>
        <begin position="1"/>
        <end position="94"/>
    </location>
</feature>
<dbReference type="GO" id="GO:0005852">
    <property type="term" value="C:eukaryotic translation initiation factor 3 complex"/>
    <property type="evidence" value="ECO:0007669"/>
    <property type="project" value="UniProtKB-UniRule"/>
</dbReference>
<keyword evidence="3 7" id="KW-0396">Initiation factor</keyword>
<evidence type="ECO:0000256" key="8">
    <source>
        <dbReference type="SAM" id="MobiDB-lite"/>
    </source>
</evidence>
<dbReference type="GO" id="GO:0003684">
    <property type="term" value="F:damaged DNA binding"/>
    <property type="evidence" value="ECO:0007669"/>
    <property type="project" value="UniProtKB-ARBA"/>
</dbReference>
<feature type="domain" description="PCI" evidence="9">
    <location>
        <begin position="888"/>
        <end position="1102"/>
    </location>
</feature>
<feature type="compositionally biased region" description="Low complexity" evidence="8">
    <location>
        <begin position="43"/>
        <end position="55"/>
    </location>
</feature>
<dbReference type="SMART" id="SM00478">
    <property type="entry name" value="ENDO3c"/>
    <property type="match status" value="1"/>
</dbReference>
<dbReference type="FunFam" id="1.10.340.30:FF:000004">
    <property type="entry name" value="DNA-3-methyladenine glycosylase II"/>
    <property type="match status" value="1"/>
</dbReference>
<keyword evidence="4" id="KW-0227">DNA damage</keyword>
<dbReference type="CDD" id="cd00056">
    <property type="entry name" value="ENDO3c"/>
    <property type="match status" value="1"/>
</dbReference>
<dbReference type="InterPro" id="IPR011257">
    <property type="entry name" value="DNA_glycosylase"/>
</dbReference>
<dbReference type="PANTHER" id="PTHR13242">
    <property type="entry name" value="EUKARYOTIC TRANSLATION INITIATION FACTOR 3"/>
    <property type="match status" value="1"/>
</dbReference>
<comment type="subcellular location">
    <subcellularLocation>
        <location evidence="7">Cytoplasm</location>
    </subcellularLocation>
</comment>
<feature type="compositionally biased region" description="Basic residues" evidence="8">
    <location>
        <begin position="63"/>
        <end position="73"/>
    </location>
</feature>
<dbReference type="PROSITE" id="PS50250">
    <property type="entry name" value="PCI"/>
    <property type="match status" value="1"/>
</dbReference>
<evidence type="ECO:0000256" key="3">
    <source>
        <dbReference type="ARBA" id="ARBA00022540"/>
    </source>
</evidence>
<dbReference type="GO" id="GO:0003743">
    <property type="term" value="F:translation initiation factor activity"/>
    <property type="evidence" value="ECO:0007669"/>
    <property type="project" value="UniProtKB-UniRule"/>
</dbReference>
<name>A0AAD3TRM7_9TREE</name>
<evidence type="ECO:0000256" key="1">
    <source>
        <dbReference type="ARBA" id="ARBA00010817"/>
    </source>
</evidence>
<proteinExistence type="inferred from homology"/>
<keyword evidence="11" id="KW-1185">Reference proteome</keyword>
<dbReference type="GO" id="GO:0001732">
    <property type="term" value="P:formation of cytoplasmic translation initiation complex"/>
    <property type="evidence" value="ECO:0007669"/>
    <property type="project" value="UniProtKB-UniRule"/>
</dbReference>
<dbReference type="Pfam" id="PF10255">
    <property type="entry name" value="Paf67"/>
    <property type="match status" value="1"/>
</dbReference>
<evidence type="ECO:0000256" key="5">
    <source>
        <dbReference type="ARBA" id="ARBA00022917"/>
    </source>
</evidence>
<dbReference type="EMBL" id="BTCM01000002">
    <property type="protein sequence ID" value="GMK55499.1"/>
    <property type="molecule type" value="Genomic_DNA"/>
</dbReference>
<dbReference type="InterPro" id="IPR003265">
    <property type="entry name" value="HhH-GPD_domain"/>
</dbReference>
<feature type="region of interest" description="Disordered" evidence="8">
    <location>
        <begin position="305"/>
        <end position="411"/>
    </location>
</feature>
<dbReference type="GO" id="GO:0033290">
    <property type="term" value="C:eukaryotic 48S preinitiation complex"/>
    <property type="evidence" value="ECO:0007669"/>
    <property type="project" value="UniProtKB-UniRule"/>
</dbReference>
<gene>
    <name evidence="10" type="ORF">CspeluHIS016_0205550</name>
</gene>
<dbReference type="InterPro" id="IPR019382">
    <property type="entry name" value="eIF3l"/>
</dbReference>
<feature type="compositionally biased region" description="Polar residues" evidence="8">
    <location>
        <begin position="335"/>
        <end position="352"/>
    </location>
</feature>
<dbReference type="PANTHER" id="PTHR13242:SF0">
    <property type="entry name" value="EUKARYOTIC TRANSLATION INITIATION FACTOR 3 SUBUNIT L"/>
    <property type="match status" value="1"/>
</dbReference>
<evidence type="ECO:0000256" key="7">
    <source>
        <dbReference type="HAMAP-Rule" id="MF_03011"/>
    </source>
</evidence>
<feature type="region of interest" description="Disordered" evidence="8">
    <location>
        <begin position="1124"/>
        <end position="1162"/>
    </location>
</feature>
<sequence>MSAPRVVSNADVVTADPVAAVEEGALTQTPLPKKRRTTKKDPASAAPAVGAAPIQDAEEAPPPKKRRTAKKKAAAPPTRDPSLPRTPPPPFRLSDAITHLTTVDRRFTPLFERIPCRPFVEAAALQPAAGAAATVAASTAEGAGDHGPKELVQTTIDPFRTLVTSIIGQQVSWKAAKTITKRFVELFCGPMEEVNSHKEEGPFPTAEQVSKAEVQALKVTGFSMRKAEYVIGLAQDFVAGRLTNDLLTNGTDSEIAEALIAVRGIGRWTIDMFLIFTLRRPDILPVGDLGVQKGLLRWALAAHNALPPPAPKTPKTPKKSASATPLEPPTPTPKAESTQTDAETNPESSPTNAEIKKETKRLGPSDSTATLLNDVPVTPTKSSFQTPTKFPSTPAPPLTTPSANTNPDLPRTQSNSIFTNPNDWTEHCAHRAAPLPDGLSIATLRSRLAGKKAKGGVYLLPEEMEALTQAWRPYRSLGVYYTWTMCGETSESNLQRWTFALAIVLAVAAVAPSTNRLRRHSAETKKATPQHPRTAPSPFSLRPAFLPQRDPPQATMADPTAFYEPEEDELLSSLAVPQYGGEQGYTNEESYRRLQELEKHAYAQQLAAAEKDQAQALEAIPEDVKRFLVLFHQAILENDLPTITNMYESGWNKLTQAYYQHAEWPEAELIAPLVQNDQVFLTLYRELYFRHVYARLQPTIDDRFQSYENICELFNYLLNSDGPVPLDLPIQWLWDMLDEFVYQFQSFAQWRANAKTKNEDELDMLAEASQIWSCYSVLNVLYSLVQKSQINEQLQAEKAGKSPDEVAEIAGEYGSKPLYRNLGYFSLICLLRVHVLLGDPTLALQTMENVELSSSAFLTRITACHVTTYYHVGCAYMALGRWPDAVKTFINVLIFFLRMKQYHTRSYQYGSITKTSERMYALLAICTTLSPGPTDDSIMSNVKEHYGDQLQTLQRGGDEALEVYKELFLQACPKYLSVNPPPYEDQDALQEWMASPPPDATQRHLDLFLSDVLAVRGVSNVRNLLKLYTSIDAAKLAAFLETGGDAEEEVLEQLMVLKAASRTYGKHAGDGSLLDGDRIVTNNLDFTVDGAMVHVEETTAHRRYAGFFIRNAEHAQRVFNTIRAAPLPSPRRKEDEGKKDAKPDQRKPQAWVPKSRQVRVAA</sequence>
<dbReference type="GO" id="GO:0006285">
    <property type="term" value="P:base-excision repair, AP site formation"/>
    <property type="evidence" value="ECO:0007669"/>
    <property type="project" value="UniProtKB-ARBA"/>
</dbReference>
<dbReference type="Pfam" id="PF00730">
    <property type="entry name" value="HhH-GPD"/>
    <property type="match status" value="1"/>
</dbReference>
<feature type="compositionally biased region" description="Basic and acidic residues" evidence="8">
    <location>
        <begin position="354"/>
        <end position="363"/>
    </location>
</feature>
<dbReference type="Gene3D" id="1.10.340.30">
    <property type="entry name" value="Hypothetical protein, domain 2"/>
    <property type="match status" value="1"/>
</dbReference>
<evidence type="ECO:0000256" key="2">
    <source>
        <dbReference type="ARBA" id="ARBA00022490"/>
    </source>
</evidence>
<accession>A0AAD3TRM7</accession>
<keyword evidence="2 7" id="KW-0963">Cytoplasm</keyword>
<dbReference type="InterPro" id="IPR000717">
    <property type="entry name" value="PCI_dom"/>
</dbReference>
<keyword evidence="5 7" id="KW-0648">Protein biosynthesis</keyword>
<organism evidence="10 11">
    <name type="scientific">Cutaneotrichosporon spelunceum</name>
    <dbReference type="NCBI Taxonomy" id="1672016"/>
    <lineage>
        <taxon>Eukaryota</taxon>
        <taxon>Fungi</taxon>
        <taxon>Dikarya</taxon>
        <taxon>Basidiomycota</taxon>
        <taxon>Agaricomycotina</taxon>
        <taxon>Tremellomycetes</taxon>
        <taxon>Trichosporonales</taxon>
        <taxon>Trichosporonaceae</taxon>
        <taxon>Cutaneotrichosporon</taxon>
    </lineage>
</organism>
<dbReference type="AlphaFoldDB" id="A0AAD3TRM7"/>
<dbReference type="Gene3D" id="1.10.1670.40">
    <property type="match status" value="1"/>
</dbReference>
<reference evidence="10" key="1">
    <citation type="journal article" date="2023" name="BMC Genomics">
        <title>Chromosome-level genome assemblies of Cutaneotrichosporon spp. (Trichosporonales, Basidiomycota) reveal imbalanced evolution between nucleotide sequences and chromosome synteny.</title>
        <authorList>
            <person name="Kobayashi Y."/>
            <person name="Kayamori A."/>
            <person name="Aoki K."/>
            <person name="Shiwa Y."/>
            <person name="Matsutani M."/>
            <person name="Fujita N."/>
            <person name="Sugita T."/>
            <person name="Iwasaki W."/>
            <person name="Tanaka N."/>
            <person name="Takashima M."/>
        </authorList>
    </citation>
    <scope>NUCLEOTIDE SEQUENCE</scope>
    <source>
        <strain evidence="10">HIS016</strain>
    </source>
</reference>
<comment type="similarity">
    <text evidence="7">Belongs to the eIF-3 subunit L family.</text>
</comment>
<comment type="caution">
    <text evidence="10">The sequence shown here is derived from an EMBL/GenBank/DDBJ whole genome shotgun (WGS) entry which is preliminary data.</text>
</comment>
<comment type="similarity">
    <text evidence="1">Belongs to the alkylbase DNA glycosidase AlkA family.</text>
</comment>
<evidence type="ECO:0000313" key="10">
    <source>
        <dbReference type="EMBL" id="GMK55499.1"/>
    </source>
</evidence>
<protein>
    <recommendedName>
        <fullName evidence="7">Eukaryotic translation initiation factor 3 subunit L</fullName>
        <shortName evidence="7">eIF3l</shortName>
    </recommendedName>
</protein>
<keyword evidence="6" id="KW-0234">DNA repair</keyword>
<comment type="function">
    <text evidence="7">Component of the eukaryotic translation initiation factor 3 (eIF-3) complex, which is involved in protein synthesis of a specialized repertoire of mRNAs and, together with other initiation factors, stimulates binding of mRNA and methionyl-tRNAi to the 40S ribosome. The eIF-3 complex specifically targets and initiates translation of a subset of mRNAs involved in cell proliferation.</text>
</comment>
<comment type="subunit">
    <text evidence="7">Component of the eukaryotic translation initiation factor 3 (eIF-3) complex.</text>
</comment>
<evidence type="ECO:0000256" key="4">
    <source>
        <dbReference type="ARBA" id="ARBA00022763"/>
    </source>
</evidence>
<dbReference type="GO" id="GO:0016282">
    <property type="term" value="C:eukaryotic 43S preinitiation complex"/>
    <property type="evidence" value="ECO:0007669"/>
    <property type="project" value="UniProtKB-UniRule"/>
</dbReference>